<keyword evidence="1" id="KW-0732">Signal</keyword>
<feature type="chain" id="PRO_5045373063" evidence="1">
    <location>
        <begin position="23"/>
        <end position="255"/>
    </location>
</feature>
<dbReference type="InterPro" id="IPR042217">
    <property type="entry name" value="T4SS_VirB10/TrbI"/>
</dbReference>
<accession>A0ABU7G5Y4</accession>
<gene>
    <name evidence="2" type="ORF">SNR37_004167</name>
</gene>
<comment type="caution">
    <text evidence="2">The sequence shown here is derived from an EMBL/GenBank/DDBJ whole genome shotgun (WGS) entry which is preliminary data.</text>
</comment>
<keyword evidence="3" id="KW-1185">Reference proteome</keyword>
<reference evidence="2 3" key="2">
    <citation type="submission" date="2023-12" db="EMBL/GenBank/DDBJ databases">
        <authorList>
            <consortium name="Cladostephus spongiosus"/>
            <person name="Lorente B."/>
            <person name="Cabral C."/>
            <person name="Frias J."/>
            <person name="Faria J."/>
            <person name="Toubarro D."/>
        </authorList>
    </citation>
    <scope>NUCLEOTIDE SEQUENCE [LARGE SCALE GENOMIC DNA]</scope>
    <source>
        <strain evidence="2 3">ZMCS4</strain>
    </source>
</reference>
<feature type="signal peptide" evidence="1">
    <location>
        <begin position="1"/>
        <end position="22"/>
    </location>
</feature>
<protein>
    <submittedName>
        <fullName evidence="2">Uncharacterized protein</fullName>
    </submittedName>
</protein>
<evidence type="ECO:0000256" key="1">
    <source>
        <dbReference type="SAM" id="SignalP"/>
    </source>
</evidence>
<dbReference type="EMBL" id="JAYDYW010000009">
    <property type="protein sequence ID" value="MEE1674723.1"/>
    <property type="molecule type" value="Genomic_DNA"/>
</dbReference>
<evidence type="ECO:0000313" key="3">
    <source>
        <dbReference type="Proteomes" id="UP001310248"/>
    </source>
</evidence>
<proteinExistence type="predicted"/>
<dbReference type="Proteomes" id="UP001310248">
    <property type="component" value="Unassembled WGS sequence"/>
</dbReference>
<reference evidence="3" key="1">
    <citation type="submission" date="2023-07" db="EMBL/GenBank/DDBJ databases">
        <title>Draft genome sequence of Agarivorans aestuarii strain ZMCS4, a CAZymes producing bacteria isolated from the marine brown algae Clodostephus spongiosus.</title>
        <authorList>
            <person name="Lorente B."/>
            <person name="Cabral C."/>
            <person name="Frias J."/>
            <person name="Faria J."/>
            <person name="Toubarro D."/>
        </authorList>
    </citation>
    <scope>NUCLEOTIDE SEQUENCE [LARGE SCALE GENOMIC DNA]</scope>
    <source>
        <strain evidence="3">ZMCS4</strain>
    </source>
</reference>
<dbReference type="Gene3D" id="2.40.128.260">
    <property type="entry name" value="Type IV secretion system, VirB10/TraB/TrbI"/>
    <property type="match status" value="1"/>
</dbReference>
<evidence type="ECO:0000313" key="2">
    <source>
        <dbReference type="EMBL" id="MEE1674723.1"/>
    </source>
</evidence>
<dbReference type="RefSeq" id="WP_329775774.1">
    <property type="nucleotide sequence ID" value="NZ_JAYDYW010000009.1"/>
</dbReference>
<sequence length="255" mass="26571">MKIKASLYALIFAGLISSSAHAATVELKDGRSIQGAIILQNAKELVIDMHGIEVKLPTEQIQNISFSDSPNDDTTISSYTETNQTEDALTNTTSTEKAELPAGTQLTVRMSESVNTRQHETGQRFTAVLEADLMAGDTLVAPRGSTVYGQLSEVKKAGRVAGSASMSITLTNIRINDQMHDIQTDVLSSSGSNTAGDTVGKTARAAAIGGLINGSSGAKNGAKVGVGASVITQGNDIELPKDSLIDFTLAAPMSS</sequence>
<name>A0ABU7G5Y4_9ALTE</name>
<organism evidence="2 3">
    <name type="scientific">Agarivorans aestuarii</name>
    <dbReference type="NCBI Taxonomy" id="1563703"/>
    <lineage>
        <taxon>Bacteria</taxon>
        <taxon>Pseudomonadati</taxon>
        <taxon>Pseudomonadota</taxon>
        <taxon>Gammaproteobacteria</taxon>
        <taxon>Alteromonadales</taxon>
        <taxon>Alteromonadaceae</taxon>
        <taxon>Agarivorans</taxon>
    </lineage>
</organism>